<feature type="transmembrane region" description="Helical" evidence="1">
    <location>
        <begin position="51"/>
        <end position="68"/>
    </location>
</feature>
<keyword evidence="1" id="KW-1133">Transmembrane helix</keyword>
<proteinExistence type="predicted"/>
<dbReference type="EMBL" id="QAMZ01000055">
    <property type="protein sequence ID" value="PWL51620.1"/>
    <property type="molecule type" value="Genomic_DNA"/>
</dbReference>
<feature type="transmembrane region" description="Helical" evidence="1">
    <location>
        <begin position="88"/>
        <end position="107"/>
    </location>
</feature>
<evidence type="ECO:0000313" key="2">
    <source>
        <dbReference type="EMBL" id="PWL51620.1"/>
    </source>
</evidence>
<feature type="transmembrane region" description="Helical" evidence="1">
    <location>
        <begin position="192"/>
        <end position="215"/>
    </location>
</feature>
<evidence type="ECO:0000313" key="4">
    <source>
        <dbReference type="Proteomes" id="UP000182135"/>
    </source>
</evidence>
<keyword evidence="1" id="KW-0472">Membrane</keyword>
<gene>
    <name evidence="2" type="ORF">DBY38_13900</name>
    <name evidence="3" type="ORF">SAMN04487885_1204</name>
</gene>
<name>A0A1I2NG89_9CLOT</name>
<keyword evidence="4" id="KW-1185">Reference proteome</keyword>
<dbReference type="Proteomes" id="UP000182135">
    <property type="component" value="Unassembled WGS sequence"/>
</dbReference>
<evidence type="ECO:0000313" key="5">
    <source>
        <dbReference type="Proteomes" id="UP000246114"/>
    </source>
</evidence>
<sequence length="304" mass="35460">MIGERRQFEGVRAIGIAALIFQIIMNLLVYIIPVISGRYINIPEGITMKSVNAFTFMPLLFITIASLAGRKKVKIDEIRAEAEEKVRFLNIPNIIFIAYIVIALMFLKDRDAIIAAFIMEVLYLLIILMTKNIYMLKMQEKRQLDWKKNWEQPNHDDKESNILWRFKIWFSPHEHVPFAERWIEPFRILFDFLWVALLLRPPFSLISLIFSVFVIPDLLSIIEAILGLQTSMTGICTGVTQTTQGKSSRICYIVYVTDYENEREMKFTIYEPYCCVNELDRVVVVHGIFSKHVMRVQGLKVNAR</sequence>
<keyword evidence="1" id="KW-0812">Transmembrane</keyword>
<dbReference type="RefSeq" id="WP_051196316.1">
    <property type="nucleotide sequence ID" value="NZ_CABMJC010000014.1"/>
</dbReference>
<organism evidence="3 4">
    <name type="scientific">Clostridium cadaveris</name>
    <dbReference type="NCBI Taxonomy" id="1529"/>
    <lineage>
        <taxon>Bacteria</taxon>
        <taxon>Bacillati</taxon>
        <taxon>Bacillota</taxon>
        <taxon>Clostridia</taxon>
        <taxon>Eubacteriales</taxon>
        <taxon>Clostridiaceae</taxon>
        <taxon>Clostridium</taxon>
    </lineage>
</organism>
<dbReference type="eggNOG" id="ENOG5030GC4">
    <property type="taxonomic scope" value="Bacteria"/>
</dbReference>
<protein>
    <submittedName>
        <fullName evidence="3">Uncharacterized protein</fullName>
    </submittedName>
</protein>
<dbReference type="OrthoDB" id="1900545at2"/>
<feature type="transmembrane region" description="Helical" evidence="1">
    <location>
        <begin position="12"/>
        <end position="31"/>
    </location>
</feature>
<feature type="transmembrane region" description="Helical" evidence="1">
    <location>
        <begin position="113"/>
        <end position="134"/>
    </location>
</feature>
<evidence type="ECO:0000256" key="1">
    <source>
        <dbReference type="SAM" id="Phobius"/>
    </source>
</evidence>
<reference evidence="2 5" key="2">
    <citation type="submission" date="2018-03" db="EMBL/GenBank/DDBJ databases">
        <title>The uncultured portion of the human microbiome is neutrally assembled.</title>
        <authorList>
            <person name="Jeraldo P."/>
            <person name="Boardman L."/>
            <person name="White B.A."/>
            <person name="Nelson H."/>
            <person name="Goldenfeld N."/>
            <person name="Chia N."/>
        </authorList>
    </citation>
    <scope>NUCLEOTIDE SEQUENCE [LARGE SCALE GENOMIC DNA]</scope>
    <source>
        <strain evidence="2">CIM:MAG 903</strain>
    </source>
</reference>
<dbReference type="Proteomes" id="UP000246114">
    <property type="component" value="Unassembled WGS sequence"/>
</dbReference>
<dbReference type="STRING" id="1529.SAMN04487885_1204"/>
<dbReference type="GeneID" id="90546514"/>
<accession>A0A1I2NG89</accession>
<evidence type="ECO:0000313" key="3">
    <source>
        <dbReference type="EMBL" id="SFG00321.1"/>
    </source>
</evidence>
<dbReference type="AlphaFoldDB" id="A0A1I2NG89"/>
<dbReference type="EMBL" id="FOOE01000020">
    <property type="protein sequence ID" value="SFG00321.1"/>
    <property type="molecule type" value="Genomic_DNA"/>
</dbReference>
<reference evidence="3 4" key="1">
    <citation type="submission" date="2016-10" db="EMBL/GenBank/DDBJ databases">
        <authorList>
            <person name="de Groot N.N."/>
        </authorList>
    </citation>
    <scope>NUCLEOTIDE SEQUENCE [LARGE SCALE GENOMIC DNA]</scope>
    <source>
        <strain evidence="3 4">NLAE-zl-G419</strain>
    </source>
</reference>